<reference evidence="1 2" key="1">
    <citation type="submission" date="2012-10" db="EMBL/GenBank/DDBJ databases">
        <authorList>
            <person name="Harkins D.M."/>
            <person name="Durkin A.S."/>
            <person name="Brinkac L.M."/>
            <person name="Selengut J.D."/>
            <person name="Sanka R."/>
            <person name="DePew J."/>
            <person name="Purushe J."/>
            <person name="Peacock S.J."/>
            <person name="Thaipadungpanit J."/>
            <person name="Wuthiekanun V.W."/>
            <person name="Day N.P."/>
            <person name="Vinetz J.M."/>
            <person name="Sutton G.G."/>
            <person name="Nelson W.C."/>
            <person name="Fouts D.E."/>
        </authorList>
    </citation>
    <scope>NUCLEOTIDE SEQUENCE [LARGE SCALE GENOMIC DNA]</scope>
    <source>
        <strain evidence="1 2">H1</strain>
    </source>
</reference>
<protein>
    <submittedName>
        <fullName evidence="1">Uncharacterized protein</fullName>
    </submittedName>
</protein>
<sequence length="38" mass="4758">MNLQFLNIHFLEFSPYRFFIDWHWFTISYKIGALNFLS</sequence>
<comment type="caution">
    <text evidence="1">The sequence shown here is derived from an EMBL/GenBank/DDBJ whole genome shotgun (WGS) entry which is preliminary data.</text>
</comment>
<dbReference type="Proteomes" id="UP000006253">
    <property type="component" value="Unassembled WGS sequence"/>
</dbReference>
<gene>
    <name evidence="1" type="ORF">LEP1GSC081_0871</name>
</gene>
<proteinExistence type="predicted"/>
<dbReference type="AlphaFoldDB" id="A0A0E2BB39"/>
<dbReference type="EMBL" id="AHMY02000056">
    <property type="protein sequence ID" value="EKO14334.1"/>
    <property type="molecule type" value="Genomic_DNA"/>
</dbReference>
<organism evidence="1 2">
    <name type="scientific">Leptospira kirschneri str. H1</name>
    <dbReference type="NCBI Taxonomy" id="1049966"/>
    <lineage>
        <taxon>Bacteria</taxon>
        <taxon>Pseudomonadati</taxon>
        <taxon>Spirochaetota</taxon>
        <taxon>Spirochaetia</taxon>
        <taxon>Leptospirales</taxon>
        <taxon>Leptospiraceae</taxon>
        <taxon>Leptospira</taxon>
    </lineage>
</organism>
<name>A0A0E2BB39_9LEPT</name>
<accession>A0A0E2BB39</accession>
<evidence type="ECO:0000313" key="2">
    <source>
        <dbReference type="Proteomes" id="UP000006253"/>
    </source>
</evidence>
<evidence type="ECO:0000313" key="1">
    <source>
        <dbReference type="EMBL" id="EKO14334.1"/>
    </source>
</evidence>